<feature type="transmembrane region" description="Helical" evidence="1">
    <location>
        <begin position="167"/>
        <end position="193"/>
    </location>
</feature>
<feature type="transmembrane region" description="Helical" evidence="1">
    <location>
        <begin position="79"/>
        <end position="96"/>
    </location>
</feature>
<keyword evidence="1" id="KW-1133">Transmembrane helix</keyword>
<gene>
    <name evidence="2" type="ORF">CQ13_28915</name>
</gene>
<organism evidence="2 3">
    <name type="scientific">Bradyrhizobium retamae</name>
    <dbReference type="NCBI Taxonomy" id="1300035"/>
    <lineage>
        <taxon>Bacteria</taxon>
        <taxon>Pseudomonadati</taxon>
        <taxon>Pseudomonadota</taxon>
        <taxon>Alphaproteobacteria</taxon>
        <taxon>Hyphomicrobiales</taxon>
        <taxon>Nitrobacteraceae</taxon>
        <taxon>Bradyrhizobium</taxon>
    </lineage>
</organism>
<name>A0A0R3MQH9_9BRAD</name>
<evidence type="ECO:0000256" key="1">
    <source>
        <dbReference type="SAM" id="Phobius"/>
    </source>
</evidence>
<dbReference type="OrthoDB" id="7204997at2"/>
<feature type="transmembrane region" description="Helical" evidence="1">
    <location>
        <begin position="205"/>
        <end position="228"/>
    </location>
</feature>
<sequence length="324" mass="33115">MYVVRNSSRALFAALVPLAVVHAALLAMAVLTTQTVPAQAIMPPPDKLVFPYAGRLALDVVLLFAGHSVLRQFKICNRVAYALIGGVMAATSYLLAMRNGLLLFPPPPGSEITAGLLPTAAGMLAGFLYGQFAGLEAIAATPQPAATEIAASPPRVFDGPVRVRSSVGAIAIAVTVPAALSAVLAFMVLALLGPAGPDSIITAALPAQVFLTVLIATTVPSAILLLAVHHIARAFGRSRGGEYAAIGSLVAAGCAVLLTPIISGMIVLLLPAALVNGAIMGALYRRFAGIEPVPLPEVVIATDAQALVGADHPSRRQHGVILSS</sequence>
<dbReference type="EMBL" id="LLYA01000164">
    <property type="protein sequence ID" value="KRR22456.1"/>
    <property type="molecule type" value="Genomic_DNA"/>
</dbReference>
<protein>
    <submittedName>
        <fullName evidence="2">Uncharacterized protein</fullName>
    </submittedName>
</protein>
<feature type="transmembrane region" description="Helical" evidence="1">
    <location>
        <begin position="48"/>
        <end position="67"/>
    </location>
</feature>
<dbReference type="RefSeq" id="WP_057845191.1">
    <property type="nucleotide sequence ID" value="NZ_LLYA01000164.1"/>
</dbReference>
<keyword evidence="3" id="KW-1185">Reference proteome</keyword>
<dbReference type="AlphaFoldDB" id="A0A0R3MQH9"/>
<reference evidence="2 3" key="1">
    <citation type="submission" date="2014-03" db="EMBL/GenBank/DDBJ databases">
        <title>Bradyrhizobium valentinum sp. nov., isolated from effective nodules of Lupinus mariae-josephae, a lupine endemic of basic-lime soils in Eastern Spain.</title>
        <authorList>
            <person name="Duran D."/>
            <person name="Rey L."/>
            <person name="Navarro A."/>
            <person name="Busquets A."/>
            <person name="Imperial J."/>
            <person name="Ruiz-Argueso T."/>
        </authorList>
    </citation>
    <scope>NUCLEOTIDE SEQUENCE [LARGE SCALE GENOMIC DNA]</scope>
    <source>
        <strain evidence="2 3">Ro19</strain>
    </source>
</reference>
<keyword evidence="1" id="KW-0472">Membrane</keyword>
<evidence type="ECO:0000313" key="2">
    <source>
        <dbReference type="EMBL" id="KRR22456.1"/>
    </source>
</evidence>
<feature type="transmembrane region" description="Helical" evidence="1">
    <location>
        <begin position="116"/>
        <end position="135"/>
    </location>
</feature>
<proteinExistence type="predicted"/>
<comment type="caution">
    <text evidence="2">The sequence shown here is derived from an EMBL/GenBank/DDBJ whole genome shotgun (WGS) entry which is preliminary data.</text>
</comment>
<evidence type="ECO:0000313" key="3">
    <source>
        <dbReference type="Proteomes" id="UP000052023"/>
    </source>
</evidence>
<keyword evidence="1" id="KW-0812">Transmembrane</keyword>
<accession>A0A0R3MQH9</accession>
<dbReference type="Proteomes" id="UP000052023">
    <property type="component" value="Unassembled WGS sequence"/>
</dbReference>